<dbReference type="STRING" id="639283.Snov_1008"/>
<evidence type="ECO:0000256" key="1">
    <source>
        <dbReference type="SAM" id="MobiDB-lite"/>
    </source>
</evidence>
<dbReference type="eggNOG" id="COG3391">
    <property type="taxonomic scope" value="Bacteria"/>
</dbReference>
<dbReference type="Gene3D" id="2.130.10.10">
    <property type="entry name" value="YVTN repeat-like/Quinoprotein amine dehydrogenase"/>
    <property type="match status" value="1"/>
</dbReference>
<dbReference type="InterPro" id="IPR015943">
    <property type="entry name" value="WD40/YVTN_repeat-like_dom_sf"/>
</dbReference>
<dbReference type="AlphaFoldDB" id="D7A6V6"/>
<dbReference type="SUPFAM" id="SSF51004">
    <property type="entry name" value="C-terminal (heme d1) domain of cytochrome cd1-nitrite reductase"/>
    <property type="match status" value="1"/>
</dbReference>
<sequence>MDELGKTGRDEEAQHRADVAAQPEPSPRAQIDAYLSRRNEVARSDHEEFQDYLREKQARALAARQILPPPMPADEAPTDEATSTRFTRRNIFKAAAATAIVGETAAFAYGSGALNALGVTGGDGSAQAGASVVAQAQSAPIARELIDSRSSFDGQGLGKWVALLPTKMGGGTYALDLNTNRVLASIWYWNYGDFNPISHHLCAFPSADPYHSFEFVNSTQGGKNSLIYGIPTNITEPGPGFNIYRVRYDGAQMQLMENVSETTGLGLGVHVCVNPKDAQSYFVTDGQKDIAACFDRTTSQVKAALKFDWKANSTRLDRAWQDGGVLKISKIYPDAATGKYDYLGTKGQKIDWEMVPMGELFVEEGTLPGDDPMGLTGADGTIWHPTGRWAATVVRLCGGIAILDAENGFEPVAFLQFNVDSPDQYEVVKLDQDHWEVTFDKIHSPGHEIGFSPDGRFLCMMNNLRENNCSVFSCEDPDPRNWKKIAHVEDPLWKGKYPNPFHMVFSLDSKKLYLSVLHPSPAASGVMVVDTDTWTIRKEIQGIGPDLQTPAITYDGKFVVVPFSGFQRLSSGIAIIDAATDNLIGILPSTGGHHDCVIIPTELEHMKHTRSCTL</sequence>
<dbReference type="InterPro" id="IPR011048">
    <property type="entry name" value="Haem_d1_sf"/>
</dbReference>
<dbReference type="HOGENOM" id="CLU_542826_0_0_5"/>
<protein>
    <submittedName>
        <fullName evidence="2">Uncharacterized protein</fullName>
    </submittedName>
</protein>
<feature type="region of interest" description="Disordered" evidence="1">
    <location>
        <begin position="1"/>
        <end position="29"/>
    </location>
</feature>
<name>D7A6V6_ANCN5</name>
<keyword evidence="3" id="KW-1185">Reference proteome</keyword>
<reference evidence="2 3" key="1">
    <citation type="journal article" date="2012" name="Stand. Genomic Sci.">
        <title>Complete genome sequence of the facultatively chemolithoautotrophic and methylotrophic alpha Proteobacterium Starkeya novella type strain (ATCC 8093(T)).</title>
        <authorList>
            <person name="Kappler U."/>
            <person name="Davenport K."/>
            <person name="Beatson S."/>
            <person name="Lucas S."/>
            <person name="Lapidus A."/>
            <person name="Copeland A."/>
            <person name="Berry K.W."/>
            <person name="Glavina Del Rio T."/>
            <person name="Hammon N."/>
            <person name="Dalin E."/>
            <person name="Tice H."/>
            <person name="Pitluck S."/>
            <person name="Richardson P."/>
            <person name="Bruce D."/>
            <person name="Goodwin L.A."/>
            <person name="Han C."/>
            <person name="Tapia R."/>
            <person name="Detter J.C."/>
            <person name="Chang Y.J."/>
            <person name="Jeffries C.D."/>
            <person name="Land M."/>
            <person name="Hauser L."/>
            <person name="Kyrpides N.C."/>
            <person name="Goker M."/>
            <person name="Ivanova N."/>
            <person name="Klenk H.P."/>
            <person name="Woyke T."/>
        </authorList>
    </citation>
    <scope>NUCLEOTIDE SEQUENCE [LARGE SCALE GENOMIC DNA]</scope>
    <source>
        <strain evidence="3">ATCC 8093 / DSM 506 / JCM 20403 / CCM 1077 / IAM 12100 / NBRC 12443 / NCIMB 10456</strain>
    </source>
</reference>
<dbReference type="EMBL" id="CP002026">
    <property type="protein sequence ID" value="ADH88330.1"/>
    <property type="molecule type" value="Genomic_DNA"/>
</dbReference>
<organism evidence="2 3">
    <name type="scientific">Ancylobacter novellus (strain ATCC 8093 / DSM 506 / JCM 20403 / CCM 1077 / IAM 12100 / NBRC 12443 / NCIMB 10456)</name>
    <name type="common">Starkeya novella</name>
    <dbReference type="NCBI Taxonomy" id="639283"/>
    <lineage>
        <taxon>Bacteria</taxon>
        <taxon>Pseudomonadati</taxon>
        <taxon>Pseudomonadota</taxon>
        <taxon>Alphaproteobacteria</taxon>
        <taxon>Hyphomicrobiales</taxon>
        <taxon>Xanthobacteraceae</taxon>
        <taxon>Ancylobacter</taxon>
    </lineage>
</organism>
<evidence type="ECO:0000313" key="2">
    <source>
        <dbReference type="EMBL" id="ADH88330.1"/>
    </source>
</evidence>
<dbReference type="Proteomes" id="UP000006633">
    <property type="component" value="Chromosome"/>
</dbReference>
<evidence type="ECO:0000313" key="3">
    <source>
        <dbReference type="Proteomes" id="UP000006633"/>
    </source>
</evidence>
<gene>
    <name evidence="2" type="ordered locus">Snov_1008</name>
</gene>
<feature type="compositionally biased region" description="Basic and acidic residues" evidence="1">
    <location>
        <begin position="1"/>
        <end position="18"/>
    </location>
</feature>
<proteinExistence type="predicted"/>
<accession>D7A6V6</accession>
<dbReference type="RefSeq" id="WP_013165835.1">
    <property type="nucleotide sequence ID" value="NC_014217.1"/>
</dbReference>
<dbReference type="KEGG" id="sno:Snov_1008"/>